<keyword evidence="6" id="KW-0446">Lipid-binding</keyword>
<evidence type="ECO:0000256" key="7">
    <source>
        <dbReference type="SAM" id="MobiDB-lite"/>
    </source>
</evidence>
<dbReference type="PROSITE" id="PS50330">
    <property type="entry name" value="UIM"/>
    <property type="match status" value="2"/>
</dbReference>
<dbReference type="GeneTree" id="ENSGT00940000158217"/>
<evidence type="ECO:0000256" key="5">
    <source>
        <dbReference type="ARBA" id="ARBA00022737"/>
    </source>
</evidence>
<reference evidence="9 10" key="1">
    <citation type="journal article" date="2009" name="Science">
        <title>Genome sequence, comparative analysis, and population genetics of the domestic horse.</title>
        <authorList>
            <consortium name="Broad Institute Genome Sequencing Platform"/>
            <consortium name="Broad Institute Whole Genome Assembly Team"/>
            <person name="Wade C.M."/>
            <person name="Giulotto E."/>
            <person name="Sigurdsson S."/>
            <person name="Zoli M."/>
            <person name="Gnerre S."/>
            <person name="Imsland F."/>
            <person name="Lear T.L."/>
            <person name="Adelson D.L."/>
            <person name="Bailey E."/>
            <person name="Bellone R.R."/>
            <person name="Bloecker H."/>
            <person name="Distl O."/>
            <person name="Edgar R.C."/>
            <person name="Garber M."/>
            <person name="Leeb T."/>
            <person name="Mauceli E."/>
            <person name="MacLeod J.N."/>
            <person name="Penedo M.C.T."/>
            <person name="Raison J.M."/>
            <person name="Sharpe T."/>
            <person name="Vogel J."/>
            <person name="Andersson L."/>
            <person name="Antczak D.F."/>
            <person name="Biagi T."/>
            <person name="Binns M.M."/>
            <person name="Chowdhary B.P."/>
            <person name="Coleman S.J."/>
            <person name="Della Valle G."/>
            <person name="Fryc S."/>
            <person name="Guerin G."/>
            <person name="Hasegawa T."/>
            <person name="Hill E.W."/>
            <person name="Jurka J."/>
            <person name="Kiialainen A."/>
            <person name="Lindgren G."/>
            <person name="Liu J."/>
            <person name="Magnani E."/>
            <person name="Mickelson J.R."/>
            <person name="Murray J."/>
            <person name="Nergadze S.G."/>
            <person name="Onofrio R."/>
            <person name="Pedroni S."/>
            <person name="Piras M.F."/>
            <person name="Raudsepp T."/>
            <person name="Rocchi M."/>
            <person name="Roeed K.H."/>
            <person name="Ryder O.A."/>
            <person name="Searle S."/>
            <person name="Skow L."/>
            <person name="Swinburne J.E."/>
            <person name="Syvaenen A.C."/>
            <person name="Tozaki T."/>
            <person name="Valberg S.J."/>
            <person name="Vaudin M."/>
            <person name="White J.R."/>
            <person name="Zody M.C."/>
            <person name="Lander E.S."/>
            <person name="Lindblad-Toh K."/>
        </authorList>
    </citation>
    <scope>NUCLEOTIDE SEQUENCE [LARGE SCALE GENOMIC DNA]</scope>
    <source>
        <strain evidence="9 10">Thoroughbred</strain>
    </source>
</reference>
<evidence type="ECO:0000256" key="1">
    <source>
        <dbReference type="ARBA" id="ARBA00004496"/>
    </source>
</evidence>
<protein>
    <submittedName>
        <fullName evidence="9">Epsin 3</fullName>
    </submittedName>
</protein>
<dbReference type="SUPFAM" id="SSF48464">
    <property type="entry name" value="ENTH/VHS domain"/>
    <property type="match status" value="1"/>
</dbReference>
<comment type="subcellular location">
    <subcellularLocation>
        <location evidence="1">Cytoplasm</location>
    </subcellularLocation>
</comment>
<comment type="similarity">
    <text evidence="2">Belongs to the epsin family.</text>
</comment>
<dbReference type="CDD" id="cd16990">
    <property type="entry name" value="ENTH_Epsin"/>
    <property type="match status" value="1"/>
</dbReference>
<evidence type="ECO:0000256" key="3">
    <source>
        <dbReference type="ARBA" id="ARBA00022490"/>
    </source>
</evidence>
<feature type="domain" description="ENTH" evidence="8">
    <location>
        <begin position="12"/>
        <end position="144"/>
    </location>
</feature>
<dbReference type="PANTHER" id="PTHR12276">
    <property type="entry name" value="EPSIN/ENT-RELATED"/>
    <property type="match status" value="1"/>
</dbReference>
<dbReference type="InterPro" id="IPR013809">
    <property type="entry name" value="ENTH"/>
</dbReference>
<sequence>MTTSALRRQVKNIVHNYSEAEVKVREATSNDPWGPPSSLMSEIADLTFNTVAFAEVMGMLWRRLNDSGKNWRHVYKALTLLDYLLKTGSERVAHQCRENLYTIQTLKDFQYIDRDGKDQGVNVREKVKQVMALLKDEERLRQERTHALKTKERMALEGTGIGSGQLGFSRRHGDDYGRSRSSPSSYNSSSSSPRYTSDLEQARPQTSGEEELQLQLALAMSREEAEKPVPPASHRDEDLQLQLALRLSQQEHEKEVRSWRGDDSPTANGAEAAARCWQDREPAREERKEEKLKTSQVSGQAQNPVAPPGGLLQTPGLPSPREVPCPEASPGTCPLCSPPLNPGAGPQCCLLDCPAQTPGHRSPPTTNFPTLALTLGGLRWRPPTNLLLVVPRPLTHLPNLQNPQRPRKG</sequence>
<reference evidence="9" key="2">
    <citation type="submission" date="2025-08" db="UniProtKB">
        <authorList>
            <consortium name="Ensembl"/>
        </authorList>
    </citation>
    <scope>IDENTIFICATION</scope>
    <source>
        <strain evidence="9">Thoroughbred</strain>
    </source>
</reference>
<evidence type="ECO:0000259" key="8">
    <source>
        <dbReference type="PROSITE" id="PS50942"/>
    </source>
</evidence>
<dbReference type="AlphaFoldDB" id="A0A9L0S101"/>
<dbReference type="Ensembl" id="ENSECAT00000084553.1">
    <property type="protein sequence ID" value="ENSECAP00000068587.1"/>
    <property type="gene ID" value="ENSECAG00000004484.3"/>
</dbReference>
<dbReference type="PROSITE" id="PS50942">
    <property type="entry name" value="ENTH"/>
    <property type="match status" value="1"/>
</dbReference>
<feature type="compositionally biased region" description="Basic and acidic residues" evidence="7">
    <location>
        <begin position="249"/>
        <end position="263"/>
    </location>
</feature>
<keyword evidence="5" id="KW-0677">Repeat</keyword>
<feature type="compositionally biased region" description="Polar residues" evidence="7">
    <location>
        <begin position="294"/>
        <end position="303"/>
    </location>
</feature>
<name>A0A9L0S101_HORSE</name>
<dbReference type="InterPro" id="IPR003903">
    <property type="entry name" value="UIM_dom"/>
</dbReference>
<dbReference type="SMART" id="SM00726">
    <property type="entry name" value="UIM"/>
    <property type="match status" value="2"/>
</dbReference>
<keyword evidence="10" id="KW-1185">Reference proteome</keyword>
<feature type="compositionally biased region" description="Basic and acidic residues" evidence="7">
    <location>
        <begin position="277"/>
        <end position="293"/>
    </location>
</feature>
<feature type="region of interest" description="Disordered" evidence="7">
    <location>
        <begin position="248"/>
        <end position="330"/>
    </location>
</feature>
<dbReference type="PANTHER" id="PTHR12276:SF16">
    <property type="entry name" value="EPSIN-3"/>
    <property type="match status" value="1"/>
</dbReference>
<keyword evidence="4" id="KW-0597">Phosphoprotein</keyword>
<accession>A0A9L0S101</accession>
<dbReference type="GO" id="GO:0005737">
    <property type="term" value="C:cytoplasm"/>
    <property type="evidence" value="ECO:0007669"/>
    <property type="project" value="UniProtKB-SubCell"/>
</dbReference>
<evidence type="ECO:0000256" key="4">
    <source>
        <dbReference type="ARBA" id="ARBA00022553"/>
    </source>
</evidence>
<dbReference type="Pfam" id="PF01417">
    <property type="entry name" value="ENTH"/>
    <property type="match status" value="1"/>
</dbReference>
<dbReference type="SMART" id="SM00273">
    <property type="entry name" value="ENTH"/>
    <property type="match status" value="1"/>
</dbReference>
<gene>
    <name evidence="9" type="primary">EPN3</name>
</gene>
<organism evidence="9 10">
    <name type="scientific">Equus caballus</name>
    <name type="common">Horse</name>
    <dbReference type="NCBI Taxonomy" id="9796"/>
    <lineage>
        <taxon>Eukaryota</taxon>
        <taxon>Metazoa</taxon>
        <taxon>Chordata</taxon>
        <taxon>Craniata</taxon>
        <taxon>Vertebrata</taxon>
        <taxon>Euteleostomi</taxon>
        <taxon>Mammalia</taxon>
        <taxon>Eutheria</taxon>
        <taxon>Laurasiatheria</taxon>
        <taxon>Perissodactyla</taxon>
        <taxon>Equidae</taxon>
        <taxon>Equus</taxon>
    </lineage>
</organism>
<evidence type="ECO:0000313" key="10">
    <source>
        <dbReference type="Proteomes" id="UP000002281"/>
    </source>
</evidence>
<evidence type="ECO:0000256" key="2">
    <source>
        <dbReference type="ARBA" id="ARBA00010130"/>
    </source>
</evidence>
<dbReference type="FunFam" id="1.25.40.90:FF:000002">
    <property type="entry name" value="epsin-2 isoform X1"/>
    <property type="match status" value="1"/>
</dbReference>
<evidence type="ECO:0000313" key="9">
    <source>
        <dbReference type="Ensembl" id="ENSECAP00000068587.1"/>
    </source>
</evidence>
<reference evidence="9" key="3">
    <citation type="submission" date="2025-09" db="UniProtKB">
        <authorList>
            <consortium name="Ensembl"/>
        </authorList>
    </citation>
    <scope>IDENTIFICATION</scope>
    <source>
        <strain evidence="9">Thoroughbred</strain>
    </source>
</reference>
<proteinExistence type="inferred from homology"/>
<dbReference type="GO" id="GO:0008289">
    <property type="term" value="F:lipid binding"/>
    <property type="evidence" value="ECO:0007669"/>
    <property type="project" value="UniProtKB-KW"/>
</dbReference>
<dbReference type="Gene3D" id="1.25.40.90">
    <property type="match status" value="1"/>
</dbReference>
<dbReference type="Proteomes" id="UP000002281">
    <property type="component" value="Chromosome 11"/>
</dbReference>
<keyword evidence="3" id="KW-0963">Cytoplasm</keyword>
<dbReference type="Pfam" id="PF02809">
    <property type="entry name" value="UIM"/>
    <property type="match status" value="2"/>
</dbReference>
<evidence type="ECO:0000256" key="6">
    <source>
        <dbReference type="ARBA" id="ARBA00023121"/>
    </source>
</evidence>
<feature type="compositionally biased region" description="Low complexity" evidence="7">
    <location>
        <begin position="179"/>
        <end position="196"/>
    </location>
</feature>
<feature type="region of interest" description="Disordered" evidence="7">
    <location>
        <begin position="153"/>
        <end position="214"/>
    </location>
</feature>
<dbReference type="InterPro" id="IPR008942">
    <property type="entry name" value="ENTH_VHS"/>
</dbReference>